<dbReference type="Proteomes" id="UP000054495">
    <property type="component" value="Unassembled WGS sequence"/>
</dbReference>
<dbReference type="AlphaFoldDB" id="A0A0D6LC03"/>
<keyword evidence="3" id="KW-1185">Reference proteome</keyword>
<dbReference type="EMBL" id="KE129318">
    <property type="protein sequence ID" value="EPB65287.1"/>
    <property type="molecule type" value="Genomic_DNA"/>
</dbReference>
<accession>A0A0D6LC03</accession>
<evidence type="ECO:0000313" key="2">
    <source>
        <dbReference type="EMBL" id="EPB65287.1"/>
    </source>
</evidence>
<organism evidence="2 3">
    <name type="scientific">Ancylostoma ceylanicum</name>
    <dbReference type="NCBI Taxonomy" id="53326"/>
    <lineage>
        <taxon>Eukaryota</taxon>
        <taxon>Metazoa</taxon>
        <taxon>Ecdysozoa</taxon>
        <taxon>Nematoda</taxon>
        <taxon>Chromadorea</taxon>
        <taxon>Rhabditida</taxon>
        <taxon>Rhabditina</taxon>
        <taxon>Rhabditomorpha</taxon>
        <taxon>Strongyloidea</taxon>
        <taxon>Ancylostomatidae</taxon>
        <taxon>Ancylostomatinae</taxon>
        <taxon>Ancylostoma</taxon>
    </lineage>
</organism>
<dbReference type="Gene3D" id="2.30.42.10">
    <property type="match status" value="1"/>
</dbReference>
<name>A0A0D6LC03_9BILA</name>
<dbReference type="SUPFAM" id="SSF50156">
    <property type="entry name" value="PDZ domain-like"/>
    <property type="match status" value="1"/>
</dbReference>
<dbReference type="InterPro" id="IPR001478">
    <property type="entry name" value="PDZ"/>
</dbReference>
<evidence type="ECO:0000259" key="1">
    <source>
        <dbReference type="PROSITE" id="PS50106"/>
    </source>
</evidence>
<dbReference type="PROSITE" id="PS50106">
    <property type="entry name" value="PDZ"/>
    <property type="match status" value="1"/>
</dbReference>
<feature type="domain" description="PDZ" evidence="1">
    <location>
        <begin position="10"/>
        <end position="78"/>
    </location>
</feature>
<protein>
    <recommendedName>
        <fullName evidence="1">PDZ domain-containing protein</fullName>
    </recommendedName>
</protein>
<sequence length="78" mass="8456">MPVYITILGGPPWGMRLGNDQELRPIIAKTLTNGRAAREGVKPGDVLHSVNNIPVFTCKQAHALIQKSQGQLRLGIAK</sequence>
<evidence type="ECO:0000313" key="3">
    <source>
        <dbReference type="Proteomes" id="UP000054495"/>
    </source>
</evidence>
<dbReference type="Pfam" id="PF17820">
    <property type="entry name" value="PDZ_6"/>
    <property type="match status" value="1"/>
</dbReference>
<dbReference type="InterPro" id="IPR041489">
    <property type="entry name" value="PDZ_6"/>
</dbReference>
<gene>
    <name evidence="2" type="ORF">ANCCEY_15650</name>
</gene>
<proteinExistence type="predicted"/>
<dbReference type="InterPro" id="IPR036034">
    <property type="entry name" value="PDZ_sf"/>
</dbReference>
<reference evidence="2 3" key="1">
    <citation type="submission" date="2013-05" db="EMBL/GenBank/DDBJ databases">
        <title>Draft genome of the parasitic nematode Anyclostoma ceylanicum.</title>
        <authorList>
            <person name="Mitreva M."/>
        </authorList>
    </citation>
    <scope>NUCLEOTIDE SEQUENCE [LARGE SCALE GENOMIC DNA]</scope>
</reference>